<comment type="caution">
    <text evidence="3">The sequence shown here is derived from an EMBL/GenBank/DDBJ whole genome shotgun (WGS) entry which is preliminary data.</text>
</comment>
<dbReference type="Pfam" id="PF03602">
    <property type="entry name" value="Cons_hypoth95"/>
    <property type="match status" value="1"/>
</dbReference>
<proteinExistence type="predicted"/>
<dbReference type="STRING" id="908809.ABG79_01131"/>
<dbReference type="GO" id="GO:0003676">
    <property type="term" value="F:nucleic acid binding"/>
    <property type="evidence" value="ECO:0007669"/>
    <property type="project" value="InterPro"/>
</dbReference>
<evidence type="ECO:0000256" key="1">
    <source>
        <dbReference type="ARBA" id="ARBA00022603"/>
    </source>
</evidence>
<gene>
    <name evidence="3" type="primary">rsmD</name>
    <name evidence="3" type="ORF">ABG79_01131</name>
</gene>
<dbReference type="PROSITE" id="PS00092">
    <property type="entry name" value="N6_MTASE"/>
    <property type="match status" value="1"/>
</dbReference>
<keyword evidence="4" id="KW-1185">Reference proteome</keyword>
<evidence type="ECO:0000313" key="3">
    <source>
        <dbReference type="EMBL" id="KRQ86941.1"/>
    </source>
</evidence>
<dbReference type="PIRSF" id="PIRSF004553">
    <property type="entry name" value="CHP00095"/>
    <property type="match status" value="1"/>
</dbReference>
<dbReference type="EC" id="2.1.1.171" evidence="3"/>
<dbReference type="GO" id="GO:0052913">
    <property type="term" value="F:16S rRNA (guanine(966)-N(2))-methyltransferase activity"/>
    <property type="evidence" value="ECO:0007669"/>
    <property type="project" value="UniProtKB-EC"/>
</dbReference>
<protein>
    <submittedName>
        <fullName evidence="3">Ribosomal RNA small subunit methyltransferase D</fullName>
        <ecNumber evidence="3">2.1.1.171</ecNumber>
    </submittedName>
</protein>
<dbReference type="InterPro" id="IPR029063">
    <property type="entry name" value="SAM-dependent_MTases_sf"/>
</dbReference>
<dbReference type="OrthoDB" id="9803017at2"/>
<dbReference type="Proteomes" id="UP000052015">
    <property type="component" value="Unassembled WGS sequence"/>
</dbReference>
<reference evidence="3 4" key="1">
    <citation type="submission" date="2015-09" db="EMBL/GenBank/DDBJ databases">
        <title>Draft genome sequence of a Caloramator mitchellensis, a moderate thermophile from the Great Artesian Basin of Australia.</title>
        <authorList>
            <person name="Patel B.K."/>
        </authorList>
    </citation>
    <scope>NUCLEOTIDE SEQUENCE [LARGE SCALE GENOMIC DNA]</scope>
    <source>
        <strain evidence="3 4">VF08</strain>
    </source>
</reference>
<name>A0A0R3JX56_CALMK</name>
<dbReference type="PANTHER" id="PTHR43542">
    <property type="entry name" value="METHYLTRANSFERASE"/>
    <property type="match status" value="1"/>
</dbReference>
<keyword evidence="1 3" id="KW-0489">Methyltransferase</keyword>
<dbReference type="AlphaFoldDB" id="A0A0R3JX56"/>
<dbReference type="Gene3D" id="3.40.50.150">
    <property type="entry name" value="Vaccinia Virus protein VP39"/>
    <property type="match status" value="1"/>
</dbReference>
<dbReference type="RefSeq" id="WP_057978000.1">
    <property type="nucleotide sequence ID" value="NZ_LKHP01000005.1"/>
</dbReference>
<dbReference type="NCBIfam" id="TIGR00095">
    <property type="entry name" value="16S rRNA (guanine(966)-N(2))-methyltransferase RsmD"/>
    <property type="match status" value="1"/>
</dbReference>
<dbReference type="InterPro" id="IPR004398">
    <property type="entry name" value="RNA_MeTrfase_RsmD"/>
</dbReference>
<dbReference type="SUPFAM" id="SSF53335">
    <property type="entry name" value="S-adenosyl-L-methionine-dependent methyltransferases"/>
    <property type="match status" value="1"/>
</dbReference>
<evidence type="ECO:0000313" key="4">
    <source>
        <dbReference type="Proteomes" id="UP000052015"/>
    </source>
</evidence>
<dbReference type="InterPro" id="IPR002052">
    <property type="entry name" value="DNA_methylase_N6_adenine_CS"/>
</dbReference>
<dbReference type="EMBL" id="LKHP01000005">
    <property type="protein sequence ID" value="KRQ86941.1"/>
    <property type="molecule type" value="Genomic_DNA"/>
</dbReference>
<dbReference type="PATRIC" id="fig|908809.3.peg.1140"/>
<organism evidence="3 4">
    <name type="scientific">Caloramator mitchellensis</name>
    <dbReference type="NCBI Taxonomy" id="908809"/>
    <lineage>
        <taxon>Bacteria</taxon>
        <taxon>Bacillati</taxon>
        <taxon>Bacillota</taxon>
        <taxon>Clostridia</taxon>
        <taxon>Eubacteriales</taxon>
        <taxon>Clostridiaceae</taxon>
        <taxon>Caloramator</taxon>
    </lineage>
</organism>
<dbReference type="PANTHER" id="PTHR43542:SF1">
    <property type="entry name" value="METHYLTRANSFERASE"/>
    <property type="match status" value="1"/>
</dbReference>
<keyword evidence="2 3" id="KW-0808">Transferase</keyword>
<sequence>MRIITGLAKGRIIKAPEGMITRPTSDRVKEALFNIIRNKVYDSNVLDLFAGSGNLGLEALSRGAKHCTFIESDKNAFRVLKENIYNLCFDDKSTTYFGDSFTILKSIRNQNMKYDLIFLDPPYGKGLVERSIGAIYELKIFSDNCLIVAELDQNDAIIENIGEFKNYRVEKYGRTLIALWNRED</sequence>
<accession>A0A0R3JX56</accession>
<dbReference type="CDD" id="cd02440">
    <property type="entry name" value="AdoMet_MTases"/>
    <property type="match status" value="1"/>
</dbReference>
<evidence type="ECO:0000256" key="2">
    <source>
        <dbReference type="ARBA" id="ARBA00022679"/>
    </source>
</evidence>